<dbReference type="Gene3D" id="3.90.190.10">
    <property type="entry name" value="Protein tyrosine phosphatase superfamily"/>
    <property type="match status" value="1"/>
</dbReference>
<comment type="caution">
    <text evidence="1">The sequence shown here is derived from an EMBL/GenBank/DDBJ whole genome shotgun (WGS) entry which is preliminary data.</text>
</comment>
<dbReference type="Pfam" id="PF13350">
    <property type="entry name" value="Y_phosphatase3"/>
    <property type="match status" value="1"/>
</dbReference>
<sequence length="59" mass="6671">MSPEVMALLLPLFDARAEYLTAAFTTIEETWGGTERYLTEGLGLAPEQRDRLRERLLTG</sequence>
<evidence type="ECO:0000313" key="2">
    <source>
        <dbReference type="Proteomes" id="UP000301309"/>
    </source>
</evidence>
<accession>A0A4D4LJ39</accession>
<name>A0A4D4LJ39_STRVO</name>
<dbReference type="Proteomes" id="UP000301309">
    <property type="component" value="Unassembled WGS sequence"/>
</dbReference>
<dbReference type="AlphaFoldDB" id="A0A4D4LJ39"/>
<dbReference type="InterPro" id="IPR029021">
    <property type="entry name" value="Prot-tyrosine_phosphatase-like"/>
</dbReference>
<protein>
    <submittedName>
        <fullName evidence="1">Uncharacterized protein</fullName>
    </submittedName>
</protein>
<evidence type="ECO:0000313" key="1">
    <source>
        <dbReference type="EMBL" id="GDY57899.1"/>
    </source>
</evidence>
<reference evidence="1 2" key="1">
    <citation type="journal article" date="2020" name="Int. J. Syst. Evol. Microbiol.">
        <title>Reclassification of Streptomyces castelarensis and Streptomyces sporoclivatus as later heterotypic synonyms of Streptomyces antimycoticus.</title>
        <authorList>
            <person name="Komaki H."/>
            <person name="Tamura T."/>
        </authorList>
    </citation>
    <scope>NUCLEOTIDE SEQUENCE [LARGE SCALE GENOMIC DNA]</scope>
    <source>
        <strain evidence="1 2">NBRC 13459</strain>
    </source>
</reference>
<dbReference type="SUPFAM" id="SSF52799">
    <property type="entry name" value="(Phosphotyrosine protein) phosphatases II"/>
    <property type="match status" value="1"/>
</dbReference>
<dbReference type="GO" id="GO:0004721">
    <property type="term" value="F:phosphoprotein phosphatase activity"/>
    <property type="evidence" value="ECO:0007669"/>
    <property type="project" value="InterPro"/>
</dbReference>
<gene>
    <name evidence="1" type="ORF">SVIO_085220</name>
</gene>
<organism evidence="1 2">
    <name type="scientific">Streptomyces violaceusniger</name>
    <dbReference type="NCBI Taxonomy" id="68280"/>
    <lineage>
        <taxon>Bacteria</taxon>
        <taxon>Bacillati</taxon>
        <taxon>Actinomycetota</taxon>
        <taxon>Actinomycetes</taxon>
        <taxon>Kitasatosporales</taxon>
        <taxon>Streptomycetaceae</taxon>
        <taxon>Streptomyces</taxon>
        <taxon>Streptomyces violaceusniger group</taxon>
    </lineage>
</organism>
<proteinExistence type="predicted"/>
<keyword evidence="2" id="KW-1185">Reference proteome</keyword>
<dbReference type="EMBL" id="BJHW01000001">
    <property type="protein sequence ID" value="GDY57899.1"/>
    <property type="molecule type" value="Genomic_DNA"/>
</dbReference>
<dbReference type="InterPro" id="IPR026893">
    <property type="entry name" value="Tyr/Ser_Pase_IphP-type"/>
</dbReference>